<dbReference type="PANTHER" id="PTHR42951:SF4">
    <property type="entry name" value="ACYL-COENZYME A THIOESTERASE MBLAC2"/>
    <property type="match status" value="1"/>
</dbReference>
<reference evidence="2" key="1">
    <citation type="submission" date="2020-05" db="EMBL/GenBank/DDBJ databases">
        <authorList>
            <person name="Chiriac C."/>
            <person name="Salcher M."/>
            <person name="Ghai R."/>
            <person name="Kavagutti S V."/>
        </authorList>
    </citation>
    <scope>NUCLEOTIDE SEQUENCE</scope>
</reference>
<organism evidence="2">
    <name type="scientific">freshwater metagenome</name>
    <dbReference type="NCBI Taxonomy" id="449393"/>
    <lineage>
        <taxon>unclassified sequences</taxon>
        <taxon>metagenomes</taxon>
        <taxon>ecological metagenomes</taxon>
    </lineage>
</organism>
<protein>
    <submittedName>
        <fullName evidence="2">Unannotated protein</fullName>
    </submittedName>
</protein>
<dbReference type="InterPro" id="IPR036866">
    <property type="entry name" value="RibonucZ/Hydroxyglut_hydro"/>
</dbReference>
<accession>A0A6J7J780</accession>
<name>A0A6J7J780_9ZZZZ</name>
<dbReference type="Gene3D" id="3.60.15.10">
    <property type="entry name" value="Ribonuclease Z/Hydroxyacylglutathione hydrolase-like"/>
    <property type="match status" value="1"/>
</dbReference>
<dbReference type="SUPFAM" id="SSF56281">
    <property type="entry name" value="Metallo-hydrolase/oxidoreductase"/>
    <property type="match status" value="1"/>
</dbReference>
<evidence type="ECO:0000259" key="1">
    <source>
        <dbReference type="SMART" id="SM00849"/>
    </source>
</evidence>
<dbReference type="PANTHER" id="PTHR42951">
    <property type="entry name" value="METALLO-BETA-LACTAMASE DOMAIN-CONTAINING"/>
    <property type="match status" value="1"/>
</dbReference>
<evidence type="ECO:0000313" key="2">
    <source>
        <dbReference type="EMBL" id="CAB4938424.1"/>
    </source>
</evidence>
<dbReference type="CDD" id="cd16282">
    <property type="entry name" value="metallo-hydrolase-like_MBL-fold"/>
    <property type="match status" value="1"/>
</dbReference>
<dbReference type="SMART" id="SM00849">
    <property type="entry name" value="Lactamase_B"/>
    <property type="match status" value="1"/>
</dbReference>
<feature type="domain" description="Metallo-beta-lactamase" evidence="1">
    <location>
        <begin position="36"/>
        <end position="217"/>
    </location>
</feature>
<dbReference type="InterPro" id="IPR050855">
    <property type="entry name" value="NDM-1-like"/>
</dbReference>
<dbReference type="AlphaFoldDB" id="A0A6J7J780"/>
<gene>
    <name evidence="2" type="ORF">UFOPK3773_00694</name>
</gene>
<dbReference type="InterPro" id="IPR001279">
    <property type="entry name" value="Metallo-B-lactamas"/>
</dbReference>
<dbReference type="Pfam" id="PF00753">
    <property type="entry name" value="Lactamase_B"/>
    <property type="match status" value="1"/>
</dbReference>
<proteinExistence type="predicted"/>
<sequence length="313" mass="33454">MSGHGHDHGPLPSPTEATEVADGIYAYIQNDGTWWINNTGFMVGSRGVIAIDACATVARTEALLATIGHISDQPVRTLINTHHHGDHTFGNFLFTGATIVGHSKMREAIAAFGTPRSAPVFTEVEWGAVELAPPFLTFDESVRVYVDDLECEVRYVGTPAHTTNDSIVWIPEHRVVFCGDLLFNGGTPFLVQGSIAGAREALQRLRELEAETIVPGHGPIATAALIESVDAYLAFVQDAAGQGHEAGLSPLEVGLSLDLGDFADLSDNERIVGNLHRAYAELDGKPLGSPLSIDTVFADMVEYNGGRPLTCLA</sequence>
<dbReference type="EMBL" id="CAFBNF010000055">
    <property type="protein sequence ID" value="CAB4938424.1"/>
    <property type="molecule type" value="Genomic_DNA"/>
</dbReference>